<keyword evidence="3" id="KW-1185">Reference proteome</keyword>
<protein>
    <submittedName>
        <fullName evidence="4">Mucin-16-like</fullName>
    </submittedName>
</protein>
<evidence type="ECO:0000256" key="1">
    <source>
        <dbReference type="SAM" id="MobiDB-lite"/>
    </source>
</evidence>
<dbReference type="Pfam" id="PF01390">
    <property type="entry name" value="SEA"/>
    <property type="match status" value="1"/>
</dbReference>
<dbReference type="InterPro" id="IPR000082">
    <property type="entry name" value="SEA_dom"/>
</dbReference>
<dbReference type="STRING" id="9708.A0A2U3VKQ7"/>
<dbReference type="PANTHER" id="PTHR14672:SF1">
    <property type="entry name" value="MUCIN-16"/>
    <property type="match status" value="1"/>
</dbReference>
<evidence type="ECO:0000259" key="2">
    <source>
        <dbReference type="PROSITE" id="PS50024"/>
    </source>
</evidence>
<dbReference type="InParanoid" id="A0A2U3VKQ7"/>
<dbReference type="Gene3D" id="3.30.70.960">
    <property type="entry name" value="SEA domain"/>
    <property type="match status" value="1"/>
</dbReference>
<dbReference type="InterPro" id="IPR036364">
    <property type="entry name" value="SEA_dom_sf"/>
</dbReference>
<dbReference type="InterPro" id="IPR028850">
    <property type="entry name" value="MUC16"/>
</dbReference>
<gene>
    <name evidence="4" type="primary">LOC101385863</name>
</gene>
<feature type="region of interest" description="Disordered" evidence="1">
    <location>
        <begin position="169"/>
        <end position="189"/>
    </location>
</feature>
<dbReference type="PANTHER" id="PTHR14672">
    <property type="entry name" value="MUCIN-16"/>
    <property type="match status" value="1"/>
</dbReference>
<name>A0A2U3VKQ7_ODORO</name>
<organism evidence="3 4">
    <name type="scientific">Odobenus rosmarus divergens</name>
    <name type="common">Pacific walrus</name>
    <dbReference type="NCBI Taxonomy" id="9708"/>
    <lineage>
        <taxon>Eukaryota</taxon>
        <taxon>Metazoa</taxon>
        <taxon>Chordata</taxon>
        <taxon>Craniata</taxon>
        <taxon>Vertebrata</taxon>
        <taxon>Euteleostomi</taxon>
        <taxon>Mammalia</taxon>
        <taxon>Eutheria</taxon>
        <taxon>Laurasiatheria</taxon>
        <taxon>Carnivora</taxon>
        <taxon>Caniformia</taxon>
        <taxon>Pinnipedia</taxon>
        <taxon>Odobenidae</taxon>
        <taxon>Odobenus</taxon>
    </lineage>
</organism>
<dbReference type="AlphaFoldDB" id="A0A2U3VKQ7"/>
<dbReference type="RefSeq" id="XP_004395513.1">
    <property type="nucleotide sequence ID" value="XM_004395456.1"/>
</dbReference>
<dbReference type="SUPFAM" id="SSF82671">
    <property type="entry name" value="SEA domain"/>
    <property type="match status" value="1"/>
</dbReference>
<dbReference type="Proteomes" id="UP000245340">
    <property type="component" value="Unplaced"/>
</dbReference>
<feature type="domain" description="SEA" evidence="2">
    <location>
        <begin position="47"/>
        <end position="168"/>
    </location>
</feature>
<feature type="compositionally biased region" description="Low complexity" evidence="1">
    <location>
        <begin position="176"/>
        <end position="189"/>
    </location>
</feature>
<evidence type="ECO:0000313" key="4">
    <source>
        <dbReference type="RefSeq" id="XP_004395513.1"/>
    </source>
</evidence>
<sequence length="189" mass="20427">MGPVCLGRTSFLPYVPHCVFFSVAPASTISPATSATPIPTSTATGPALVLFTLNFTITNLHHQEGMSHPGSWRFNTTQRNLQRLLGPLFKNTSVGPLYSGCRLTLLRPEKDGAATGVDAICTHRPDPVGPGLDREQLYRELSQLTSGITRLGPYTLDPDSLYINGYTRQTRATTPSSEYSEASEVSATL</sequence>
<dbReference type="KEGG" id="oro:101385863"/>
<dbReference type="PROSITE" id="PS50024">
    <property type="entry name" value="SEA"/>
    <property type="match status" value="1"/>
</dbReference>
<evidence type="ECO:0000313" key="3">
    <source>
        <dbReference type="Proteomes" id="UP000245340"/>
    </source>
</evidence>
<reference evidence="4" key="1">
    <citation type="submission" date="2025-08" db="UniProtKB">
        <authorList>
            <consortium name="RefSeq"/>
        </authorList>
    </citation>
    <scope>IDENTIFICATION</scope>
</reference>
<dbReference type="FunFam" id="3.30.70.960:FF:000003">
    <property type="entry name" value="MUC16 isoform 1"/>
    <property type="match status" value="1"/>
</dbReference>
<accession>A0A2U3VKQ7</accession>
<proteinExistence type="predicted"/>